<reference evidence="2 3" key="1">
    <citation type="submission" date="2018-12" db="EMBL/GenBank/DDBJ databases">
        <title>Hymenobacter gummosus sp. nov., isolated from a spring.</title>
        <authorList>
            <person name="Nie L."/>
        </authorList>
    </citation>
    <scope>NUCLEOTIDE SEQUENCE [LARGE SCALE GENOMIC DNA]</scope>
    <source>
        <strain evidence="2 3">KCTC 52166</strain>
    </source>
</reference>
<sequence>MSARLSIPQPCPANWEQMTPAAGGRYCATCEKVVVDFTRMSEAEVLAWLSRHGRTCGRFGPGQLAAPPVPRSWATWLAAAAVALSGCESAPPPPSEHLMGELELPAATATTAIRGRVLSEDGAPLAGAFVSSRADTAVHTRTQPDGSFELVLPAALADSLLLVAQPPTAEQQYVPRLVHPGRNLVVRLRLHPDILGEFELQPGETILAPTAPPPPPPKLSTVKFTPPKPLAD</sequence>
<dbReference type="RefSeq" id="WP_126694796.1">
    <property type="nucleotide sequence ID" value="NZ_RXOF01000012.1"/>
</dbReference>
<proteinExistence type="predicted"/>
<name>A0A3S0ILF4_9BACT</name>
<accession>A0A3S0ILF4</accession>
<protein>
    <submittedName>
        <fullName evidence="2">Carboxypeptidase regulatory-like domain-containing protein</fullName>
    </submittedName>
</protein>
<keyword evidence="2" id="KW-0121">Carboxypeptidase</keyword>
<evidence type="ECO:0000256" key="1">
    <source>
        <dbReference type="SAM" id="MobiDB-lite"/>
    </source>
</evidence>
<gene>
    <name evidence="2" type="ORF">EJV47_19200</name>
</gene>
<dbReference type="SUPFAM" id="SSF49464">
    <property type="entry name" value="Carboxypeptidase regulatory domain-like"/>
    <property type="match status" value="1"/>
</dbReference>
<feature type="region of interest" description="Disordered" evidence="1">
    <location>
        <begin position="205"/>
        <end position="232"/>
    </location>
</feature>
<keyword evidence="2" id="KW-0378">Hydrolase</keyword>
<evidence type="ECO:0000313" key="3">
    <source>
        <dbReference type="Proteomes" id="UP000282184"/>
    </source>
</evidence>
<dbReference type="AlphaFoldDB" id="A0A3S0ILF4"/>
<organism evidence="2 3">
    <name type="scientific">Hymenobacter gummosus</name>
    <dbReference type="NCBI Taxonomy" id="1776032"/>
    <lineage>
        <taxon>Bacteria</taxon>
        <taxon>Pseudomonadati</taxon>
        <taxon>Bacteroidota</taxon>
        <taxon>Cytophagia</taxon>
        <taxon>Cytophagales</taxon>
        <taxon>Hymenobacteraceae</taxon>
        <taxon>Hymenobacter</taxon>
    </lineage>
</organism>
<dbReference type="GO" id="GO:0004180">
    <property type="term" value="F:carboxypeptidase activity"/>
    <property type="evidence" value="ECO:0007669"/>
    <property type="project" value="UniProtKB-KW"/>
</dbReference>
<dbReference type="InterPro" id="IPR008969">
    <property type="entry name" value="CarboxyPept-like_regulatory"/>
</dbReference>
<evidence type="ECO:0000313" key="2">
    <source>
        <dbReference type="EMBL" id="RTQ47545.1"/>
    </source>
</evidence>
<comment type="caution">
    <text evidence="2">The sequence shown here is derived from an EMBL/GenBank/DDBJ whole genome shotgun (WGS) entry which is preliminary data.</text>
</comment>
<dbReference type="EMBL" id="RXOF01000012">
    <property type="protein sequence ID" value="RTQ47545.1"/>
    <property type="molecule type" value="Genomic_DNA"/>
</dbReference>
<dbReference type="Proteomes" id="UP000282184">
    <property type="component" value="Unassembled WGS sequence"/>
</dbReference>
<keyword evidence="2" id="KW-0645">Protease</keyword>
<dbReference type="OrthoDB" id="7432683at2"/>
<keyword evidence="3" id="KW-1185">Reference proteome</keyword>